<organism evidence="3 4">
    <name type="scientific">Photobacterium halotolerans</name>
    <dbReference type="NCBI Taxonomy" id="265726"/>
    <lineage>
        <taxon>Bacteria</taxon>
        <taxon>Pseudomonadati</taxon>
        <taxon>Pseudomonadota</taxon>
        <taxon>Gammaproteobacteria</taxon>
        <taxon>Vibrionales</taxon>
        <taxon>Vibrionaceae</taxon>
        <taxon>Photobacterium</taxon>
    </lineage>
</organism>
<proteinExistence type="predicted"/>
<dbReference type="GO" id="GO:0019748">
    <property type="term" value="P:secondary metabolic process"/>
    <property type="evidence" value="ECO:0007669"/>
    <property type="project" value="TreeGrafter"/>
</dbReference>
<dbReference type="InterPro" id="IPR006680">
    <property type="entry name" value="Amidohydro-rel"/>
</dbReference>
<feature type="domain" description="Amidohydrolase-related" evidence="2">
    <location>
        <begin position="244"/>
        <end position="478"/>
    </location>
</feature>
<dbReference type="GO" id="GO:0005737">
    <property type="term" value="C:cytoplasm"/>
    <property type="evidence" value="ECO:0007669"/>
    <property type="project" value="TreeGrafter"/>
</dbReference>
<keyword evidence="1" id="KW-0456">Lyase</keyword>
<dbReference type="Proteomes" id="UP000033633">
    <property type="component" value="Unassembled WGS sequence"/>
</dbReference>
<name>A0A0F5VBJ3_9GAMM</name>
<dbReference type="InterPro" id="IPR032466">
    <property type="entry name" value="Metal_Hydrolase"/>
</dbReference>
<dbReference type="Gene3D" id="3.20.20.140">
    <property type="entry name" value="Metal-dependent hydrolases"/>
    <property type="match status" value="1"/>
</dbReference>
<protein>
    <recommendedName>
        <fullName evidence="2">Amidohydrolase-related domain-containing protein</fullName>
    </recommendedName>
</protein>
<sequence>MPTQKIIDLHTHLFNAGYVPLREIMNVSWGIPKAESYLIAKLIRVFIKYSDLDYEQAFKNARAEKSLTHGDELIYDEYSRVIENLALQVYEHPNANLHAEELSQLLDQIEFEYGEESEFHETRKELASFGSWVGKAIKKLLEKAFSAIESGLDKLDFVFKMLCSETYLLTQLQKFYHRKFGDSFLLMHLMMDMQYPYHAKKGSIPVNFDEEQLPKMAALSQRSAGSLIGFSAFDPLRCLTLKLDKREITERIEASRDYGMCGFKFYPPLGYKPSGNDDPKLEAVVDVFFSYCENNGIPVFTHCTPTGFEVHPGKSGEHAHPKYWKVRLEKNPNLIVCFGHAGGGKRMFQGNQEMGWLAGGGLDSEEWASENNFARWVAELCRTYPNAYCEFGYSHEVMNSASDEQLFIKRLTMELNRNDGFYSLSEKIMYGSDWHMPEVVNDLNKYIESMVRIFDSPDYDLAGVKELFFYENAIKYLNLDKYLDWVGSRLGTIYVQQLRNRIGI</sequence>
<evidence type="ECO:0000256" key="1">
    <source>
        <dbReference type="ARBA" id="ARBA00023239"/>
    </source>
</evidence>
<dbReference type="SUPFAM" id="SSF51556">
    <property type="entry name" value="Metallo-dependent hydrolases"/>
    <property type="match status" value="1"/>
</dbReference>
<dbReference type="GO" id="GO:0016787">
    <property type="term" value="F:hydrolase activity"/>
    <property type="evidence" value="ECO:0007669"/>
    <property type="project" value="InterPro"/>
</dbReference>
<dbReference type="OrthoDB" id="1407586at2"/>
<comment type="caution">
    <text evidence="3">The sequence shown here is derived from an EMBL/GenBank/DDBJ whole genome shotgun (WGS) entry which is preliminary data.</text>
</comment>
<dbReference type="PATRIC" id="fig|265726.11.peg.746"/>
<evidence type="ECO:0000313" key="3">
    <source>
        <dbReference type="EMBL" id="KKC99498.1"/>
    </source>
</evidence>
<evidence type="ECO:0000313" key="4">
    <source>
        <dbReference type="Proteomes" id="UP000033633"/>
    </source>
</evidence>
<reference evidence="3 4" key="1">
    <citation type="submission" date="2014-12" db="EMBL/GenBank/DDBJ databases">
        <title>Mercury Reductase activity and rhizosphere competence traits in the genome of root associated Photobacterium halotolerans MELD1.</title>
        <authorList>
            <person name="Mathew D.C."/>
            <person name="Huang C.-C."/>
        </authorList>
    </citation>
    <scope>NUCLEOTIDE SEQUENCE [LARGE SCALE GENOMIC DNA]</scope>
    <source>
        <strain evidence="3 4">MELD1</strain>
    </source>
</reference>
<dbReference type="Pfam" id="PF04909">
    <property type="entry name" value="Amidohydro_2"/>
    <property type="match status" value="1"/>
</dbReference>
<dbReference type="AlphaFoldDB" id="A0A0F5VBJ3"/>
<gene>
    <name evidence="3" type="ORF">KY46_12685</name>
</gene>
<dbReference type="PANTHER" id="PTHR21240:SF28">
    <property type="entry name" value="ISO-OROTATE DECARBOXYLASE (EUROFUNG)"/>
    <property type="match status" value="1"/>
</dbReference>
<accession>A0A0F5VBJ3</accession>
<dbReference type="PANTHER" id="PTHR21240">
    <property type="entry name" value="2-AMINO-3-CARBOXYLMUCONATE-6-SEMIALDEHYDE DECARBOXYLASE"/>
    <property type="match status" value="1"/>
</dbReference>
<dbReference type="GO" id="GO:0016831">
    <property type="term" value="F:carboxy-lyase activity"/>
    <property type="evidence" value="ECO:0007669"/>
    <property type="project" value="InterPro"/>
</dbReference>
<dbReference type="EMBL" id="JWYV01000010">
    <property type="protein sequence ID" value="KKC99498.1"/>
    <property type="molecule type" value="Genomic_DNA"/>
</dbReference>
<dbReference type="RefSeq" id="WP_046221004.1">
    <property type="nucleotide sequence ID" value="NZ_JWYV01000010.1"/>
</dbReference>
<dbReference type="STRING" id="265726.KY46_12685"/>
<dbReference type="InterPro" id="IPR032465">
    <property type="entry name" value="ACMSD"/>
</dbReference>
<evidence type="ECO:0000259" key="2">
    <source>
        <dbReference type="Pfam" id="PF04909"/>
    </source>
</evidence>
<keyword evidence="4" id="KW-1185">Reference proteome</keyword>